<dbReference type="PANTHER" id="PTHR42052:SF1">
    <property type="entry name" value="ABM DOMAIN-CONTAINING PROTEIN"/>
    <property type="match status" value="1"/>
</dbReference>
<dbReference type="Proteomes" id="UP000027222">
    <property type="component" value="Unassembled WGS sequence"/>
</dbReference>
<gene>
    <name evidence="1" type="ORF">GALMADRAFT_630074</name>
</gene>
<keyword evidence="2" id="KW-1185">Reference proteome</keyword>
<dbReference type="AlphaFoldDB" id="A0A067T3X1"/>
<dbReference type="EMBL" id="KL142385">
    <property type="protein sequence ID" value="KDR73728.1"/>
    <property type="molecule type" value="Genomic_DNA"/>
</dbReference>
<protein>
    <recommendedName>
        <fullName evidence="3">ABM domain-containing protein</fullName>
    </recommendedName>
</protein>
<dbReference type="OrthoDB" id="3542212at2759"/>
<evidence type="ECO:0000313" key="1">
    <source>
        <dbReference type="EMBL" id="KDR73728.1"/>
    </source>
</evidence>
<dbReference type="HOGENOM" id="CLU_127256_0_0_1"/>
<evidence type="ECO:0000313" key="2">
    <source>
        <dbReference type="Proteomes" id="UP000027222"/>
    </source>
</evidence>
<sequence>MPVTEFATLRIKEPHTIQLETLRQHLHSLGEAQAAWSGYPLTFYSDYKDVSLIHLVTGWKDVEAHMKWIVGEENQKFREIFEQFLSVDGLAHIDIDFAQIPSDARALTCKKSVVSVEGSQTEQVATGSERLWAGQGEDLEKQKAFYQFEAYNDGILQHATNTEGTELKIMTRLSLP</sequence>
<dbReference type="PANTHER" id="PTHR42052">
    <property type="entry name" value="ABM DOMAIN-CONTAINING PROTEIN"/>
    <property type="match status" value="1"/>
</dbReference>
<accession>A0A067T3X1</accession>
<name>A0A067T3X1_GALM3</name>
<proteinExistence type="predicted"/>
<reference evidence="2" key="1">
    <citation type="journal article" date="2014" name="Proc. Natl. Acad. Sci. U.S.A.">
        <title>Extensive sampling of basidiomycete genomes demonstrates inadequacy of the white-rot/brown-rot paradigm for wood decay fungi.</title>
        <authorList>
            <person name="Riley R."/>
            <person name="Salamov A.A."/>
            <person name="Brown D.W."/>
            <person name="Nagy L.G."/>
            <person name="Floudas D."/>
            <person name="Held B.W."/>
            <person name="Levasseur A."/>
            <person name="Lombard V."/>
            <person name="Morin E."/>
            <person name="Otillar R."/>
            <person name="Lindquist E.A."/>
            <person name="Sun H."/>
            <person name="LaButti K.M."/>
            <person name="Schmutz J."/>
            <person name="Jabbour D."/>
            <person name="Luo H."/>
            <person name="Baker S.E."/>
            <person name="Pisabarro A.G."/>
            <person name="Walton J.D."/>
            <person name="Blanchette R.A."/>
            <person name="Henrissat B."/>
            <person name="Martin F."/>
            <person name="Cullen D."/>
            <person name="Hibbett D.S."/>
            <person name="Grigoriev I.V."/>
        </authorList>
    </citation>
    <scope>NUCLEOTIDE SEQUENCE [LARGE SCALE GENOMIC DNA]</scope>
    <source>
        <strain evidence="2">CBS 339.88</strain>
    </source>
</reference>
<organism evidence="1 2">
    <name type="scientific">Galerina marginata (strain CBS 339.88)</name>
    <dbReference type="NCBI Taxonomy" id="685588"/>
    <lineage>
        <taxon>Eukaryota</taxon>
        <taxon>Fungi</taxon>
        <taxon>Dikarya</taxon>
        <taxon>Basidiomycota</taxon>
        <taxon>Agaricomycotina</taxon>
        <taxon>Agaricomycetes</taxon>
        <taxon>Agaricomycetidae</taxon>
        <taxon>Agaricales</taxon>
        <taxon>Agaricineae</taxon>
        <taxon>Strophariaceae</taxon>
        <taxon>Galerina</taxon>
    </lineage>
</organism>
<evidence type="ECO:0008006" key="3">
    <source>
        <dbReference type="Google" id="ProtNLM"/>
    </source>
</evidence>
<dbReference type="Gene3D" id="3.30.70.100">
    <property type="match status" value="1"/>
</dbReference>